<dbReference type="AlphaFoldDB" id="A0A5J6V7P2"/>
<keyword evidence="2" id="KW-1185">Reference proteome</keyword>
<dbReference type="SUPFAM" id="SSF160424">
    <property type="entry name" value="BH3703-like"/>
    <property type="match status" value="1"/>
</dbReference>
<dbReference type="RefSeq" id="WP_158062319.1">
    <property type="nucleotide sequence ID" value="NZ_CP044427.1"/>
</dbReference>
<gene>
    <name evidence="1" type="ORF">FY030_14955</name>
</gene>
<proteinExistence type="predicted"/>
<name>A0A5J6V7P2_9MICO</name>
<dbReference type="OrthoDB" id="286020at2"/>
<dbReference type="EMBL" id="CP044427">
    <property type="protein sequence ID" value="QFG69825.1"/>
    <property type="molecule type" value="Genomic_DNA"/>
</dbReference>
<evidence type="ECO:0000313" key="1">
    <source>
        <dbReference type="EMBL" id="QFG69825.1"/>
    </source>
</evidence>
<sequence length="140" mass="15668">MEATAQQEQVRAIAERFVQIAPDGWARLVGNWEATVVDGEVSLNWITLGVVDLGDRWGAGQFGFDEQLYDLVAELNEGMAQAGERWTVLDLEVDRDGAFRTRFGYGPPTRTLGRPDEESLGRFEKYLDTWVAEHGPVPGR</sequence>
<dbReference type="Proteomes" id="UP000326546">
    <property type="component" value="Chromosome"/>
</dbReference>
<organism evidence="1 2">
    <name type="scientific">Ornithinimicrobium pratense</name>
    <dbReference type="NCBI Taxonomy" id="2593973"/>
    <lineage>
        <taxon>Bacteria</taxon>
        <taxon>Bacillati</taxon>
        <taxon>Actinomycetota</taxon>
        <taxon>Actinomycetes</taxon>
        <taxon>Micrococcales</taxon>
        <taxon>Ornithinimicrobiaceae</taxon>
        <taxon>Ornithinimicrobium</taxon>
    </lineage>
</organism>
<dbReference type="KEGG" id="serw:FY030_14955"/>
<dbReference type="Gene3D" id="3.30.500.20">
    <property type="entry name" value="BH3703-like domains"/>
    <property type="match status" value="1"/>
</dbReference>
<evidence type="ECO:0000313" key="2">
    <source>
        <dbReference type="Proteomes" id="UP000326546"/>
    </source>
</evidence>
<evidence type="ECO:0008006" key="3">
    <source>
        <dbReference type="Google" id="ProtNLM"/>
    </source>
</evidence>
<accession>A0A5J6V7P2</accession>
<dbReference type="InterPro" id="IPR036170">
    <property type="entry name" value="YezG-like_sf"/>
</dbReference>
<protein>
    <recommendedName>
        <fullName evidence="3">DUF600 family protein</fullName>
    </recommendedName>
</protein>
<reference evidence="1 2" key="1">
    <citation type="submission" date="2019-09" db="EMBL/GenBank/DDBJ databases">
        <title>Serinicoccus pratensis sp. nov., isolated from meadow soil.</title>
        <authorList>
            <person name="Zhang W."/>
        </authorList>
    </citation>
    <scope>NUCLEOTIDE SEQUENCE [LARGE SCALE GENOMIC DNA]</scope>
    <source>
        <strain evidence="1 2">W204</strain>
    </source>
</reference>